<dbReference type="AlphaFoldDB" id="A0AAU6UBE0"/>
<evidence type="ECO:0000313" key="1">
    <source>
        <dbReference type="EMBL" id="XAG70616.1"/>
    </source>
</evidence>
<reference evidence="1" key="1">
    <citation type="submission" date="2022-03" db="EMBL/GenBank/DDBJ databases">
        <title>Sea Food Isolates.</title>
        <authorList>
            <person name="Li c."/>
        </authorList>
    </citation>
    <scope>NUCLEOTIDE SEQUENCE</scope>
    <source>
        <strain evidence="1">19CA06SA08-2</strain>
    </source>
</reference>
<sequence length="368" mass="42485">MSKYGRNSIDIDAIKILQESNLEVGTKTDGSPTVSLSEIHDEVAYYRVMLNYIAKLERMNYPPIIFGLIQKYGTCGLTEDGTKLLDIVNKATLVFKHQKYYRLHPKLACLCNFIVKHELHEMLELGRVDGKVREKLTEKLKILLRELKSYQLMCQTYAFMKGARKNTVSLRKYVDGLFQRYSRLLVLRVDLSYKREFRDSLSIDEILKHKDALLKNRRKGALAATWVGYACRLEYAPETGFHFHLFVFKNGADFRSDVFHAGLILDEWQRITGDRGRGFNCNMKAKDGGYRFCGIGVVNHDDKEKRQYLHKAVAYLTKSDLVAKLTLEKRRTFFKGTLPKKVTARGRPRVKTSTQSRQPAQQLRLVGV</sequence>
<organism evidence="1">
    <name type="scientific">bacterium 19CA06SA08-2</name>
    <dbReference type="NCBI Taxonomy" id="2920658"/>
    <lineage>
        <taxon>Bacteria</taxon>
    </lineage>
</organism>
<accession>A0AAU6UBE0</accession>
<gene>
    <name evidence="1" type="ORF">MRM75_06500</name>
</gene>
<name>A0AAU6UBE0_UNCXX</name>
<proteinExistence type="predicted"/>
<dbReference type="EMBL" id="CP095353">
    <property type="protein sequence ID" value="XAG70616.1"/>
    <property type="molecule type" value="Genomic_DNA"/>
</dbReference>
<protein>
    <submittedName>
        <fullName evidence="1">Inovirus Gp2 family protein</fullName>
    </submittedName>
</protein>